<dbReference type="Proteomes" id="UP000277204">
    <property type="component" value="Unassembled WGS sequence"/>
</dbReference>
<evidence type="ECO:0000313" key="3">
    <source>
        <dbReference type="Proteomes" id="UP000277204"/>
    </source>
</evidence>
<accession>A0A183MTK6</accession>
<organism evidence="2 3">
    <name type="scientific">Schistosoma margrebowiei</name>
    <dbReference type="NCBI Taxonomy" id="48269"/>
    <lineage>
        <taxon>Eukaryota</taxon>
        <taxon>Metazoa</taxon>
        <taxon>Spiralia</taxon>
        <taxon>Lophotrochozoa</taxon>
        <taxon>Platyhelminthes</taxon>
        <taxon>Trematoda</taxon>
        <taxon>Digenea</taxon>
        <taxon>Strigeidida</taxon>
        <taxon>Schistosomatoidea</taxon>
        <taxon>Schistosomatidae</taxon>
        <taxon>Schistosoma</taxon>
    </lineage>
</organism>
<evidence type="ECO:0000256" key="1">
    <source>
        <dbReference type="SAM" id="MobiDB-lite"/>
    </source>
</evidence>
<sequence>MKTSTFDGEYRIQWKTWIQLDYLDFVDDLVLLSHTHERMQAKTTTVAKASESVGPQHAHGESQDLQIPHRGH</sequence>
<feature type="region of interest" description="Disordered" evidence="1">
    <location>
        <begin position="44"/>
        <end position="72"/>
    </location>
</feature>
<evidence type="ECO:0000313" key="2">
    <source>
        <dbReference type="EMBL" id="VDP31431.1"/>
    </source>
</evidence>
<keyword evidence="3" id="KW-1185">Reference proteome</keyword>
<proteinExistence type="predicted"/>
<protein>
    <submittedName>
        <fullName evidence="2">Uncharacterized protein</fullName>
    </submittedName>
</protein>
<name>A0A183MTK6_9TREM</name>
<dbReference type="AlphaFoldDB" id="A0A183MTK6"/>
<gene>
    <name evidence="2" type="ORF">SMRZ_LOCUS19381</name>
</gene>
<dbReference type="EMBL" id="UZAI01017951">
    <property type="protein sequence ID" value="VDP31431.1"/>
    <property type="molecule type" value="Genomic_DNA"/>
</dbReference>
<reference evidence="2 3" key="1">
    <citation type="submission" date="2018-11" db="EMBL/GenBank/DDBJ databases">
        <authorList>
            <consortium name="Pathogen Informatics"/>
        </authorList>
    </citation>
    <scope>NUCLEOTIDE SEQUENCE [LARGE SCALE GENOMIC DNA]</scope>
    <source>
        <strain evidence="2 3">Zambia</strain>
    </source>
</reference>